<gene>
    <name evidence="3" type="ORF">DICVIV_01020</name>
</gene>
<sequence length="263" mass="28975">MKLETVCSIVKKLNIEPGRLHSIIKKFRQLNLCGLVLASCPLQDLKDALAISLGDWTMIRLLVETLKAFGTNVPGMKIDKKKATALREVDEEESESLAELTRHDTVMQSPTNVMSLDQRRSLAISTEMNSDHKWLMETQTEGDLDLAPSSGGTSMRFGDALEDGLASDADSTESRFGSRESLLHSGPGPILNRHLSASNGRSELMRQIQHDSIHSVDGLPSPHSSLVSDDEHQMTIMRRDGAIALSTDCAQLTNMFCRENDKS</sequence>
<evidence type="ECO:0000313" key="3">
    <source>
        <dbReference type="EMBL" id="KJH52813.1"/>
    </source>
</evidence>
<accession>A0A0D8Y7J5</accession>
<keyword evidence="4" id="KW-1185">Reference proteome</keyword>
<dbReference type="OrthoDB" id="6084525at2759"/>
<organism evidence="3 4">
    <name type="scientific">Dictyocaulus viviparus</name>
    <name type="common">Bovine lungworm</name>
    <dbReference type="NCBI Taxonomy" id="29172"/>
    <lineage>
        <taxon>Eukaryota</taxon>
        <taxon>Metazoa</taxon>
        <taxon>Ecdysozoa</taxon>
        <taxon>Nematoda</taxon>
        <taxon>Chromadorea</taxon>
        <taxon>Rhabditida</taxon>
        <taxon>Rhabditina</taxon>
        <taxon>Rhabditomorpha</taxon>
        <taxon>Strongyloidea</taxon>
        <taxon>Metastrongylidae</taxon>
        <taxon>Dictyocaulus</taxon>
    </lineage>
</organism>
<dbReference type="InterPro" id="IPR052771">
    <property type="entry name" value="Neurotrophin_sig_adaptor"/>
</dbReference>
<dbReference type="AlphaFoldDB" id="A0A0D8Y7J5"/>
<dbReference type="PANTHER" id="PTHR24116:SF0">
    <property type="entry name" value="KINASE D-INTERACTING SUBSTRATE OF 220 KDA"/>
    <property type="match status" value="1"/>
</dbReference>
<dbReference type="Proteomes" id="UP000053766">
    <property type="component" value="Unassembled WGS sequence"/>
</dbReference>
<dbReference type="PANTHER" id="PTHR24116">
    <property type="entry name" value="KINASE D-INTERACTING SUBSTRATE OF 220 KDA"/>
    <property type="match status" value="1"/>
</dbReference>
<dbReference type="Pfam" id="PF23307">
    <property type="entry name" value="SAM_KIDINS220"/>
    <property type="match status" value="1"/>
</dbReference>
<reference evidence="4" key="2">
    <citation type="journal article" date="2016" name="Sci. Rep.">
        <title>Dictyocaulus viviparus genome, variome and transcriptome elucidate lungworm biology and support future intervention.</title>
        <authorList>
            <person name="McNulty S.N."/>
            <person name="Strube C."/>
            <person name="Rosa B.A."/>
            <person name="Martin J.C."/>
            <person name="Tyagi R."/>
            <person name="Choi Y.J."/>
            <person name="Wang Q."/>
            <person name="Hallsworth Pepin K."/>
            <person name="Zhang X."/>
            <person name="Ozersky P."/>
            <person name="Wilson R.K."/>
            <person name="Sternberg P.W."/>
            <person name="Gasser R.B."/>
            <person name="Mitreva M."/>
        </authorList>
    </citation>
    <scope>NUCLEOTIDE SEQUENCE [LARGE SCALE GENOMIC DNA]</scope>
    <source>
        <strain evidence="4">HannoverDv2000</strain>
    </source>
</reference>
<evidence type="ECO:0000256" key="1">
    <source>
        <dbReference type="SAM" id="MobiDB-lite"/>
    </source>
</evidence>
<proteinExistence type="predicted"/>
<evidence type="ECO:0000259" key="2">
    <source>
        <dbReference type="Pfam" id="PF23307"/>
    </source>
</evidence>
<feature type="domain" description="Kinase D-interacting substrate of 220 kDa-like SAM" evidence="2">
    <location>
        <begin position="1"/>
        <end position="68"/>
    </location>
</feature>
<name>A0A0D8Y7J5_DICVI</name>
<dbReference type="GO" id="GO:0019887">
    <property type="term" value="F:protein kinase regulator activity"/>
    <property type="evidence" value="ECO:0007669"/>
    <property type="project" value="TreeGrafter"/>
</dbReference>
<feature type="compositionally biased region" description="Basic and acidic residues" evidence="1">
    <location>
        <begin position="172"/>
        <end position="182"/>
    </location>
</feature>
<dbReference type="InterPro" id="IPR057092">
    <property type="entry name" value="SAM_KIDINS220"/>
</dbReference>
<dbReference type="STRING" id="29172.A0A0D8Y7J5"/>
<protein>
    <recommendedName>
        <fullName evidence="2">Kinase D-interacting substrate of 220 kDa-like SAM domain-containing protein</fullName>
    </recommendedName>
</protein>
<feature type="region of interest" description="Disordered" evidence="1">
    <location>
        <begin position="165"/>
        <end position="192"/>
    </location>
</feature>
<dbReference type="EMBL" id="KN716159">
    <property type="protein sequence ID" value="KJH52813.1"/>
    <property type="molecule type" value="Genomic_DNA"/>
</dbReference>
<dbReference type="GO" id="GO:0030165">
    <property type="term" value="F:PDZ domain binding"/>
    <property type="evidence" value="ECO:0007669"/>
    <property type="project" value="TreeGrafter"/>
</dbReference>
<evidence type="ECO:0000313" key="4">
    <source>
        <dbReference type="Proteomes" id="UP000053766"/>
    </source>
</evidence>
<reference evidence="3 4" key="1">
    <citation type="submission" date="2013-11" db="EMBL/GenBank/DDBJ databases">
        <title>Draft genome of the bovine lungworm Dictyocaulus viviparus.</title>
        <authorList>
            <person name="Mitreva M."/>
        </authorList>
    </citation>
    <scope>NUCLEOTIDE SEQUENCE [LARGE SCALE GENOMIC DNA]</scope>
    <source>
        <strain evidence="3 4">HannoverDv2000</strain>
    </source>
</reference>